<dbReference type="InterPro" id="IPR002347">
    <property type="entry name" value="SDR_fam"/>
</dbReference>
<dbReference type="RefSeq" id="WP_142058110.1">
    <property type="nucleotide sequence ID" value="NZ_VFPA01000003.1"/>
</dbReference>
<dbReference type="PRINTS" id="PR00081">
    <property type="entry name" value="GDHRDH"/>
</dbReference>
<dbReference type="OrthoDB" id="3772961at2"/>
<dbReference type="PANTHER" id="PTHR43157">
    <property type="entry name" value="PHOSPHATIDYLINOSITOL-GLYCAN BIOSYNTHESIS CLASS F PROTEIN-RELATED"/>
    <property type="match status" value="1"/>
</dbReference>
<reference evidence="2 3" key="1">
    <citation type="submission" date="2019-06" db="EMBL/GenBank/DDBJ databases">
        <title>Sequencing the genomes of 1000 actinobacteria strains.</title>
        <authorList>
            <person name="Klenk H.-P."/>
        </authorList>
    </citation>
    <scope>NUCLEOTIDE SEQUENCE [LARGE SCALE GENOMIC DNA]</scope>
    <source>
        <strain evidence="2 3">DSM 45301</strain>
    </source>
</reference>
<evidence type="ECO:0000313" key="2">
    <source>
        <dbReference type="EMBL" id="TQM09736.1"/>
    </source>
</evidence>
<comment type="caution">
    <text evidence="2">The sequence shown here is derived from an EMBL/GenBank/DDBJ whole genome shotgun (WGS) entry which is preliminary data.</text>
</comment>
<evidence type="ECO:0000256" key="1">
    <source>
        <dbReference type="ARBA" id="ARBA00023002"/>
    </source>
</evidence>
<accession>A0A543DK78</accession>
<dbReference type="PANTHER" id="PTHR43157:SF31">
    <property type="entry name" value="PHOSPHATIDYLINOSITOL-GLYCAN BIOSYNTHESIS CLASS F PROTEIN"/>
    <property type="match status" value="1"/>
</dbReference>
<dbReference type="AlphaFoldDB" id="A0A543DK78"/>
<dbReference type="Gene3D" id="3.40.50.720">
    <property type="entry name" value="NAD(P)-binding Rossmann-like Domain"/>
    <property type="match status" value="1"/>
</dbReference>
<evidence type="ECO:0000313" key="3">
    <source>
        <dbReference type="Proteomes" id="UP000315677"/>
    </source>
</evidence>
<dbReference type="Proteomes" id="UP000315677">
    <property type="component" value="Unassembled WGS sequence"/>
</dbReference>
<dbReference type="EMBL" id="VFPA01000003">
    <property type="protein sequence ID" value="TQM09736.1"/>
    <property type="molecule type" value="Genomic_DNA"/>
</dbReference>
<dbReference type="SUPFAM" id="SSF51735">
    <property type="entry name" value="NAD(P)-binding Rossmann-fold domains"/>
    <property type="match status" value="1"/>
</dbReference>
<protein>
    <submittedName>
        <fullName evidence="2">NAD(P)-dependent dehydrogenase (Short-subunit alcohol dehydrogenase family)</fullName>
    </submittedName>
</protein>
<dbReference type="InterPro" id="IPR036291">
    <property type="entry name" value="NAD(P)-bd_dom_sf"/>
</dbReference>
<keyword evidence="1" id="KW-0560">Oxidoreductase</keyword>
<name>A0A543DK78_9PSEU</name>
<organism evidence="2 3">
    <name type="scientific">Pseudonocardia kunmingensis</name>
    <dbReference type="NCBI Taxonomy" id="630975"/>
    <lineage>
        <taxon>Bacteria</taxon>
        <taxon>Bacillati</taxon>
        <taxon>Actinomycetota</taxon>
        <taxon>Actinomycetes</taxon>
        <taxon>Pseudonocardiales</taxon>
        <taxon>Pseudonocardiaceae</taxon>
        <taxon>Pseudonocardia</taxon>
    </lineage>
</organism>
<dbReference type="Pfam" id="PF00106">
    <property type="entry name" value="adh_short"/>
    <property type="match status" value="1"/>
</dbReference>
<dbReference type="GO" id="GO:0016491">
    <property type="term" value="F:oxidoreductase activity"/>
    <property type="evidence" value="ECO:0007669"/>
    <property type="project" value="UniProtKB-KW"/>
</dbReference>
<proteinExistence type="predicted"/>
<sequence>MRTIVTGATNGIGEAIARRLAAEGHTVVLVGRVDARLEAAHDRITAAVPGADLVLERADFALLDEVRALADRLVAGPPPDAVISNAALVAPLDRRTPDGLPRVVAVNHLAPYLLLRRLTEACRGRRARFVVVGADPVGLARMPVDLEDLVFDHPERLGEPAALRPFVAYAHTKNMNMMFLSALARRLAGTGITVTGAHPGIIGGTGLGDEAPGVAEVVAELVVAQRYRLDPATLPGPDAGADTPAWLATAPEVEGVTGRFFVERAAVDTAPHTTDPARTDRLWDASAALVGLPADMTVEV</sequence>
<keyword evidence="3" id="KW-1185">Reference proteome</keyword>
<gene>
    <name evidence="2" type="ORF">FB558_5505</name>
</gene>